<protein>
    <submittedName>
        <fullName evidence="3">Uncharacterized protein</fullName>
    </submittedName>
</protein>
<keyword evidence="2" id="KW-0812">Transmembrane</keyword>
<keyword evidence="2" id="KW-0472">Membrane</keyword>
<feature type="region of interest" description="Disordered" evidence="1">
    <location>
        <begin position="237"/>
        <end position="259"/>
    </location>
</feature>
<keyword evidence="4" id="KW-1185">Reference proteome</keyword>
<organism evidence="3 4">
    <name type="scientific">Rhodovulum euryhalinum</name>
    <dbReference type="NCBI Taxonomy" id="35805"/>
    <lineage>
        <taxon>Bacteria</taxon>
        <taxon>Pseudomonadati</taxon>
        <taxon>Pseudomonadota</taxon>
        <taxon>Alphaproteobacteria</taxon>
        <taxon>Rhodobacterales</taxon>
        <taxon>Paracoccaceae</taxon>
        <taxon>Rhodovulum</taxon>
    </lineage>
</organism>
<comment type="caution">
    <text evidence="3">The sequence shown here is derived from an EMBL/GenBank/DDBJ whole genome shotgun (WGS) entry which is preliminary data.</text>
</comment>
<evidence type="ECO:0000256" key="1">
    <source>
        <dbReference type="SAM" id="MobiDB-lite"/>
    </source>
</evidence>
<keyword evidence="2" id="KW-1133">Transmembrane helix</keyword>
<feature type="compositionally biased region" description="Low complexity" evidence="1">
    <location>
        <begin position="237"/>
        <end position="246"/>
    </location>
</feature>
<evidence type="ECO:0000313" key="3">
    <source>
        <dbReference type="EMBL" id="TCO70827.1"/>
    </source>
</evidence>
<name>A0A4R2KF35_9RHOB</name>
<feature type="region of interest" description="Disordered" evidence="1">
    <location>
        <begin position="469"/>
        <end position="497"/>
    </location>
</feature>
<evidence type="ECO:0000313" key="4">
    <source>
        <dbReference type="Proteomes" id="UP000295142"/>
    </source>
</evidence>
<sequence>MGERTGAGSSPSVSGVCGDDRARIVELLNSEAWEKRLDEARRQREKALAAKAAQAKPAQLCSEVHTAPATPGQGAARVVAALRALREAEAGAVERGVGLDAPFRQVPPAPPPMAEPNRPVPHAADVPRRAAASAPQPAFGQPPAMAAPVGPGPALAVPMAPRLETALARARAGQRDAAAPARDRSRWTVLVAGAFGMGLAVGIGAMQLPALLERAGATLAKAPAPAAPASVPAPVAMAEPPRTAAPGAPPPAPPLAEGPAASAPVVAMRIAAPMVPATETPVETTAFAERGVVGLPVLLRLRTETAGSGLLPVAPGPPERPAVLTDADALTGPAAEPAPAPVLAAAPAGLPGFPAPGRRPVVTAPDEAAPQPPARPVPVLAARLVPLASPEAEPAPRHLLAVLGTPAFPSPAPQPALPEPGPAGFAPPVPQPIAAVWSKADPGAVPAATASGRALPRVEAPGVSFAVPRAPHGRLDIGRPPDPQPAAAPPPPRPPVPDVLVSVYAPSALAEDTLGALTETLTGVGYRLADPARVQVRLAETDVRYFHRGDAAAAETLAAEIGAVVRDFTDLARKPLPGRLELWLAGPSRAPAQVAKPVAIRRSAQPTDAQIAARLKTRLIRKLRQAAGP</sequence>
<evidence type="ECO:0000256" key="2">
    <source>
        <dbReference type="SAM" id="Phobius"/>
    </source>
</evidence>
<gene>
    <name evidence="3" type="ORF">EV655_10868</name>
</gene>
<reference evidence="3 4" key="1">
    <citation type="submission" date="2019-03" db="EMBL/GenBank/DDBJ databases">
        <title>Genomic Encyclopedia of Type Strains, Phase IV (KMG-IV): sequencing the most valuable type-strain genomes for metagenomic binning, comparative biology and taxonomic classification.</title>
        <authorList>
            <person name="Goeker M."/>
        </authorList>
    </citation>
    <scope>NUCLEOTIDE SEQUENCE [LARGE SCALE GENOMIC DNA]</scope>
    <source>
        <strain evidence="3 4">DSM 4868</strain>
    </source>
</reference>
<feature type="compositionally biased region" description="Pro residues" evidence="1">
    <location>
        <begin position="480"/>
        <end position="497"/>
    </location>
</feature>
<dbReference type="OrthoDB" id="7777158at2"/>
<accession>A0A4R2KF35</accession>
<proteinExistence type="predicted"/>
<dbReference type="Proteomes" id="UP000295142">
    <property type="component" value="Unassembled WGS sequence"/>
</dbReference>
<dbReference type="AlphaFoldDB" id="A0A4R2KF35"/>
<feature type="transmembrane region" description="Helical" evidence="2">
    <location>
        <begin position="189"/>
        <end position="212"/>
    </location>
</feature>
<dbReference type="EMBL" id="SLWW01000008">
    <property type="protein sequence ID" value="TCO70827.1"/>
    <property type="molecule type" value="Genomic_DNA"/>
</dbReference>
<feature type="compositionally biased region" description="Pro residues" evidence="1">
    <location>
        <begin position="247"/>
        <end position="256"/>
    </location>
</feature>